<dbReference type="SUPFAM" id="SSF57756">
    <property type="entry name" value="Retrovirus zinc finger-like domains"/>
    <property type="match status" value="1"/>
</dbReference>
<keyword evidence="1" id="KW-0862">Zinc</keyword>
<keyword evidence="1" id="KW-0863">Zinc-finger</keyword>
<sequence>MSSTSSSTLDTNFTKDSYIPVFDGNPSSYQESRKRISIYHLKMKLQKRSVEAVLNLIGSLQGTAWKFVESFDVTKIDEEKSFDNVISILDAAFKYDARVRMSQDFDAYFNLSRRPGTTLLNFVTEHEEQHQLVLSQAPKLEKLRVQEALFVILGQDYKQAVSQDRPQHRFPGKPFHRGKAYAAQDDQDFDEPEVLEEAYYEYDENYEGDDPSWIGDESFDGDAAYFHEDDDAFEGSELGDNFDVESYDMAYAAYLDGVCFLPVVALIDQGAASPTSTGSNSPSKGKGYGKKGGKGKGKARSSTTVRHPPRGDRRAPDPKGRASAVLQCLRCGAYGHQAAQCPRPAKHSGSTSAPASPSKKQHIEGMAVTCLPSEHGHVIFEDLAGSPGPFHRYVDHLRQLGFDVNGIAMTKTSRTFHFGGDHSTTSHWIARMPVFINNSFGYVQAFIIAGETPMLLGRPIIESLGIVINFKRQQMMFEGHDWRQIIVGRHGEYLLSLTEDFDAELASQPPSFDLKLDDQSQASDGSTSQPSQVLDFQTYQQQEKVFLDSDALQCVPGERNVLNKHWKMFENALVTEEKRVHATVTRELNNPEVKPRVIWEVYAGKSRMSQIAETLGCHVESFGYETGWDFDLPSHRKVFIMRLNMEMPEEVFLAPRCGLWSRMQAINATTPEKKESLQQQRDDHHRNHLKFVKEIYLSQVHGGRQAHIEQPHGALSWLTSALKNLPGLYAIFDQCCYGACCLDSDGIWKPVQKTTGILSTKKALVAALCLRCDKSHEHCRLEGQFPGIGRTRTSYMEDYQPGLAASIAAALTAPEDPCPWDDAYAIGEVKEVQGKFVQLMTSSRAVPLKLFFKLPVNFYVMLALGIENPTKLRLHPPKDTKFQKAHLVSSEKSQDYINALEKGWINHFGPPSRLLTDALEAFLTDYGINGAKVDTDMKLRRALLRKYAGTNIPLMPGQKCFFWRDARAPDLVKIRWKGPATVLMREEDESGKPKIYWLAYKSQLLRAAPLHVRPEIGKPTTNMMGNFEDAKAVIRSLKSRGVTRFADLTIQNKRNIYDIDTDEEVLDDVDSDLDAGVPAAPPGLEETAAQPGLDDFAAQRRRFQQQETISFGPYRQLPKIPTPYDRPPEEPPEEANMASFDIDIRCQAVCFSNEQRTAMAHLVPKPDLWCVDMLTKMHSMANLTPHRLHLPDLAEHCFCQYQLALDGVAGRPMLARHFFRVCPKNDVFGYDFQLMHSEFLEASTSLLSGEMSTGLSSAFLEANKLLRFCKTNSDVRLRFPPLGKLEDLRLSCIFDAALGVRHDGSSQGGFIVLLTHKDTFNGTESPYHVLDWSFVYMELRCFIYATAVTIFLSIYFP</sequence>
<dbReference type="Proteomes" id="UP001152797">
    <property type="component" value="Unassembled WGS sequence"/>
</dbReference>
<feature type="compositionally biased region" description="Basic and acidic residues" evidence="2">
    <location>
        <begin position="309"/>
        <end position="320"/>
    </location>
</feature>
<evidence type="ECO:0000259" key="3">
    <source>
        <dbReference type="PROSITE" id="PS50158"/>
    </source>
</evidence>
<feature type="region of interest" description="Disordered" evidence="2">
    <location>
        <begin position="271"/>
        <end position="320"/>
    </location>
</feature>
<evidence type="ECO:0000256" key="1">
    <source>
        <dbReference type="PROSITE-ProRule" id="PRU00047"/>
    </source>
</evidence>
<evidence type="ECO:0000313" key="6">
    <source>
        <dbReference type="Proteomes" id="UP001152797"/>
    </source>
</evidence>
<organism evidence="4">
    <name type="scientific">Cladocopium goreaui</name>
    <dbReference type="NCBI Taxonomy" id="2562237"/>
    <lineage>
        <taxon>Eukaryota</taxon>
        <taxon>Sar</taxon>
        <taxon>Alveolata</taxon>
        <taxon>Dinophyceae</taxon>
        <taxon>Suessiales</taxon>
        <taxon>Symbiodiniaceae</taxon>
        <taxon>Cladocopium</taxon>
    </lineage>
</organism>
<feature type="region of interest" description="Disordered" evidence="2">
    <location>
        <begin position="340"/>
        <end position="360"/>
    </location>
</feature>
<proteinExistence type="predicted"/>
<evidence type="ECO:0000256" key="2">
    <source>
        <dbReference type="SAM" id="MobiDB-lite"/>
    </source>
</evidence>
<reference evidence="5 6" key="2">
    <citation type="submission" date="2024-05" db="EMBL/GenBank/DDBJ databases">
        <authorList>
            <person name="Chen Y."/>
            <person name="Shah S."/>
            <person name="Dougan E. K."/>
            <person name="Thang M."/>
            <person name="Chan C."/>
        </authorList>
    </citation>
    <scope>NUCLEOTIDE SEQUENCE [LARGE SCALE GENOMIC DNA]</scope>
</reference>
<accession>A0A9P1C9K0</accession>
<dbReference type="EMBL" id="CAMXCT020001173">
    <property type="protein sequence ID" value="CAL1140884.1"/>
    <property type="molecule type" value="Genomic_DNA"/>
</dbReference>
<reference evidence="4" key="1">
    <citation type="submission" date="2022-10" db="EMBL/GenBank/DDBJ databases">
        <authorList>
            <person name="Chen Y."/>
            <person name="Dougan E. K."/>
            <person name="Chan C."/>
            <person name="Rhodes N."/>
            <person name="Thang M."/>
        </authorList>
    </citation>
    <scope>NUCLEOTIDE SEQUENCE</scope>
</reference>
<keyword evidence="1" id="KW-0479">Metal-binding</keyword>
<evidence type="ECO:0000313" key="5">
    <source>
        <dbReference type="EMBL" id="CAL4774821.1"/>
    </source>
</evidence>
<gene>
    <name evidence="4" type="ORF">C1SCF055_LOCUS14773</name>
</gene>
<protein>
    <submittedName>
        <fullName evidence="5">Copia protein</fullName>
    </submittedName>
</protein>
<dbReference type="GO" id="GO:0003676">
    <property type="term" value="F:nucleic acid binding"/>
    <property type="evidence" value="ECO:0007669"/>
    <property type="project" value="InterPro"/>
</dbReference>
<dbReference type="InterPro" id="IPR036875">
    <property type="entry name" value="Znf_CCHC_sf"/>
</dbReference>
<feature type="domain" description="CCHC-type" evidence="3">
    <location>
        <begin position="328"/>
        <end position="343"/>
    </location>
</feature>
<dbReference type="InterPro" id="IPR001878">
    <property type="entry name" value="Znf_CCHC"/>
</dbReference>
<dbReference type="PROSITE" id="PS50158">
    <property type="entry name" value="ZF_CCHC"/>
    <property type="match status" value="1"/>
</dbReference>
<feature type="compositionally biased region" description="Polar residues" evidence="2">
    <location>
        <begin position="272"/>
        <end position="283"/>
    </location>
</feature>
<dbReference type="GO" id="GO:0008270">
    <property type="term" value="F:zinc ion binding"/>
    <property type="evidence" value="ECO:0007669"/>
    <property type="project" value="UniProtKB-KW"/>
</dbReference>
<dbReference type="EMBL" id="CAMXCT030001173">
    <property type="protein sequence ID" value="CAL4774821.1"/>
    <property type="molecule type" value="Genomic_DNA"/>
</dbReference>
<name>A0A9P1C9K0_9DINO</name>
<evidence type="ECO:0000313" key="4">
    <source>
        <dbReference type="EMBL" id="CAI3987509.1"/>
    </source>
</evidence>
<dbReference type="EMBL" id="CAMXCT010001173">
    <property type="protein sequence ID" value="CAI3987509.1"/>
    <property type="molecule type" value="Genomic_DNA"/>
</dbReference>
<feature type="compositionally biased region" description="Basic residues" evidence="2">
    <location>
        <begin position="287"/>
        <end position="299"/>
    </location>
</feature>
<keyword evidence="6" id="KW-1185">Reference proteome</keyword>
<comment type="caution">
    <text evidence="4">The sequence shown here is derived from an EMBL/GenBank/DDBJ whole genome shotgun (WGS) entry which is preliminary data.</text>
</comment>
<dbReference type="OrthoDB" id="430238at2759"/>